<proteinExistence type="predicted"/>
<name>A0A0E9TNR3_ANGAN</name>
<evidence type="ECO:0000313" key="1">
    <source>
        <dbReference type="EMBL" id="JAH55112.1"/>
    </source>
</evidence>
<protein>
    <submittedName>
        <fullName evidence="1">Uncharacterized protein</fullName>
    </submittedName>
</protein>
<accession>A0A0E9TNR3</accession>
<sequence length="37" mass="4496">MFVPLLFYFLLLLHTFYTTYLGLQVFRNSIITFNVSY</sequence>
<dbReference type="EMBL" id="GBXM01053465">
    <property type="protein sequence ID" value="JAH55112.1"/>
    <property type="molecule type" value="Transcribed_RNA"/>
</dbReference>
<organism evidence="1">
    <name type="scientific">Anguilla anguilla</name>
    <name type="common">European freshwater eel</name>
    <name type="synonym">Muraena anguilla</name>
    <dbReference type="NCBI Taxonomy" id="7936"/>
    <lineage>
        <taxon>Eukaryota</taxon>
        <taxon>Metazoa</taxon>
        <taxon>Chordata</taxon>
        <taxon>Craniata</taxon>
        <taxon>Vertebrata</taxon>
        <taxon>Euteleostomi</taxon>
        <taxon>Actinopterygii</taxon>
        <taxon>Neopterygii</taxon>
        <taxon>Teleostei</taxon>
        <taxon>Anguilliformes</taxon>
        <taxon>Anguillidae</taxon>
        <taxon>Anguilla</taxon>
    </lineage>
</organism>
<reference evidence="1" key="2">
    <citation type="journal article" date="2015" name="Fish Shellfish Immunol.">
        <title>Early steps in the European eel (Anguilla anguilla)-Vibrio vulnificus interaction in the gills: Role of the RtxA13 toxin.</title>
        <authorList>
            <person name="Callol A."/>
            <person name="Pajuelo D."/>
            <person name="Ebbesson L."/>
            <person name="Teles M."/>
            <person name="MacKenzie S."/>
            <person name="Amaro C."/>
        </authorList>
    </citation>
    <scope>NUCLEOTIDE SEQUENCE</scope>
</reference>
<dbReference type="AlphaFoldDB" id="A0A0E9TNR3"/>
<reference evidence="1" key="1">
    <citation type="submission" date="2014-11" db="EMBL/GenBank/DDBJ databases">
        <authorList>
            <person name="Amaro Gonzalez C."/>
        </authorList>
    </citation>
    <scope>NUCLEOTIDE SEQUENCE</scope>
</reference>